<keyword evidence="3" id="KW-1185">Reference proteome</keyword>
<dbReference type="GeneID" id="5493331"/>
<dbReference type="InParanoid" id="A7E8N7"/>
<dbReference type="HOGENOM" id="CLU_3088668_0_0_1"/>
<evidence type="ECO:0000256" key="1">
    <source>
        <dbReference type="SAM" id="MobiDB-lite"/>
    </source>
</evidence>
<protein>
    <submittedName>
        <fullName evidence="2">Uncharacterized protein</fullName>
    </submittedName>
</protein>
<evidence type="ECO:0000313" key="2">
    <source>
        <dbReference type="EMBL" id="EDN96739.1"/>
    </source>
</evidence>
<feature type="compositionally biased region" description="Basic and acidic residues" evidence="1">
    <location>
        <begin position="31"/>
        <end position="52"/>
    </location>
</feature>
<dbReference type="Proteomes" id="UP000001312">
    <property type="component" value="Unassembled WGS sequence"/>
</dbReference>
<proteinExistence type="predicted"/>
<evidence type="ECO:0000313" key="3">
    <source>
        <dbReference type="Proteomes" id="UP000001312"/>
    </source>
</evidence>
<reference evidence="3" key="1">
    <citation type="journal article" date="2011" name="PLoS Genet.">
        <title>Genomic analysis of the necrotrophic fungal pathogens Sclerotinia sclerotiorum and Botrytis cinerea.</title>
        <authorList>
            <person name="Amselem J."/>
            <person name="Cuomo C.A."/>
            <person name="van Kan J.A."/>
            <person name="Viaud M."/>
            <person name="Benito E.P."/>
            <person name="Couloux A."/>
            <person name="Coutinho P.M."/>
            <person name="de Vries R.P."/>
            <person name="Dyer P.S."/>
            <person name="Fillinger S."/>
            <person name="Fournier E."/>
            <person name="Gout L."/>
            <person name="Hahn M."/>
            <person name="Kohn L."/>
            <person name="Lapalu N."/>
            <person name="Plummer K.M."/>
            <person name="Pradier J.M."/>
            <person name="Quevillon E."/>
            <person name="Sharon A."/>
            <person name="Simon A."/>
            <person name="ten Have A."/>
            <person name="Tudzynski B."/>
            <person name="Tudzynski P."/>
            <person name="Wincker P."/>
            <person name="Andrew M."/>
            <person name="Anthouard V."/>
            <person name="Beever R.E."/>
            <person name="Beffa R."/>
            <person name="Benoit I."/>
            <person name="Bouzid O."/>
            <person name="Brault B."/>
            <person name="Chen Z."/>
            <person name="Choquer M."/>
            <person name="Collemare J."/>
            <person name="Cotton P."/>
            <person name="Danchin E.G."/>
            <person name="Da Silva C."/>
            <person name="Gautier A."/>
            <person name="Giraud C."/>
            <person name="Giraud T."/>
            <person name="Gonzalez C."/>
            <person name="Grossetete S."/>
            <person name="Guldener U."/>
            <person name="Henrissat B."/>
            <person name="Howlett B.J."/>
            <person name="Kodira C."/>
            <person name="Kretschmer M."/>
            <person name="Lappartient A."/>
            <person name="Leroch M."/>
            <person name="Levis C."/>
            <person name="Mauceli E."/>
            <person name="Neuveglise C."/>
            <person name="Oeser B."/>
            <person name="Pearson M."/>
            <person name="Poulain J."/>
            <person name="Poussereau N."/>
            <person name="Quesneville H."/>
            <person name="Rascle C."/>
            <person name="Schumacher J."/>
            <person name="Segurens B."/>
            <person name="Sexton A."/>
            <person name="Silva E."/>
            <person name="Sirven C."/>
            <person name="Soanes D.M."/>
            <person name="Talbot N.J."/>
            <person name="Templeton M."/>
            <person name="Yandava C."/>
            <person name="Yarden O."/>
            <person name="Zeng Q."/>
            <person name="Rollins J.A."/>
            <person name="Lebrun M.H."/>
            <person name="Dickman M."/>
        </authorList>
    </citation>
    <scope>NUCLEOTIDE SEQUENCE [LARGE SCALE GENOMIC DNA]</scope>
    <source>
        <strain evidence="3">ATCC 18683 / 1980 / Ss-1</strain>
    </source>
</reference>
<dbReference type="KEGG" id="ssl:SS1G_01665"/>
<organism evidence="2 3">
    <name type="scientific">Sclerotinia sclerotiorum (strain ATCC 18683 / 1980 / Ss-1)</name>
    <name type="common">White mold</name>
    <name type="synonym">Whetzelinia sclerotiorum</name>
    <dbReference type="NCBI Taxonomy" id="665079"/>
    <lineage>
        <taxon>Eukaryota</taxon>
        <taxon>Fungi</taxon>
        <taxon>Dikarya</taxon>
        <taxon>Ascomycota</taxon>
        <taxon>Pezizomycotina</taxon>
        <taxon>Leotiomycetes</taxon>
        <taxon>Helotiales</taxon>
        <taxon>Sclerotiniaceae</taxon>
        <taxon>Sclerotinia</taxon>
    </lineage>
</organism>
<dbReference type="EMBL" id="CH476622">
    <property type="protein sequence ID" value="EDN96739.1"/>
    <property type="molecule type" value="Genomic_DNA"/>
</dbReference>
<feature type="region of interest" description="Disordered" evidence="1">
    <location>
        <begin position="30"/>
        <end position="52"/>
    </location>
</feature>
<gene>
    <name evidence="2" type="ORF">SS1G_01665</name>
</gene>
<sequence>MAQDMAKRFWVGGVLEDSRFPLWNYMSQAESAKEKSDGRRSKESKDIRLEYV</sequence>
<accession>A7E8N7</accession>
<dbReference type="RefSeq" id="XP_001597471.1">
    <property type="nucleotide sequence ID" value="XM_001597421.1"/>
</dbReference>
<dbReference type="AlphaFoldDB" id="A7E8N7"/>
<name>A7E8N7_SCLS1</name>